<dbReference type="EC" id="2.3.1.31" evidence="4"/>
<dbReference type="STRING" id="33968.BMS77_06170"/>
<dbReference type="HAMAP" id="MF_00295">
    <property type="entry name" value="MetA_acyltransf"/>
    <property type="match status" value="1"/>
</dbReference>
<dbReference type="GO" id="GO:0004414">
    <property type="term" value="F:homoserine O-acetyltransferase activity"/>
    <property type="evidence" value="ECO:0007669"/>
    <property type="project" value="UniProtKB-EC"/>
</dbReference>
<reference evidence="6 7" key="1">
    <citation type="journal article" date="2017" name="Front. Microbiol.">
        <title>Genomic Characterization of Dairy Associated Leuconostoc Species and Diversity of Leuconostocs in Undefined Mixed Mesophilic Starter Cultures.</title>
        <authorList>
            <person name="Frantzen C.A."/>
            <person name="Kot W."/>
            <person name="Pedersen T.B."/>
            <person name="Ardo Y.M."/>
            <person name="Broadbent J.R."/>
            <person name="Neve H."/>
            <person name="Hansen L.H."/>
            <person name="Dal Bello F."/>
            <person name="Ostlie H.M."/>
            <person name="Kleppen H.P."/>
            <person name="Vogensen F.K."/>
            <person name="Holo H."/>
        </authorList>
    </citation>
    <scope>NUCLEOTIDE SEQUENCE [LARGE SCALE GENOMIC DNA]</scope>
    <source>
        <strain evidence="6 7">LMGCF08</strain>
    </source>
</reference>
<comment type="pathway">
    <text evidence="4">Amino-acid biosynthesis; L-methionine biosynthesis via de novo pathway; O-acetyl-L-homoserine from L-homoserine: step 1/1.</text>
</comment>
<dbReference type="Pfam" id="PF04204">
    <property type="entry name" value="HTS"/>
    <property type="match status" value="1"/>
</dbReference>
<feature type="active site" description="Proton acceptor" evidence="4">
    <location>
        <position position="220"/>
    </location>
</feature>
<gene>
    <name evidence="4" type="primary">metAA</name>
    <name evidence="6" type="ORF">BMR96_05780</name>
</gene>
<protein>
    <recommendedName>
        <fullName evidence="4">Homoserine O-acetyltransferase</fullName>
        <shortName evidence="4">HAT</shortName>
        <ecNumber evidence="4">2.3.1.31</ecNumber>
    </recommendedName>
    <alternativeName>
        <fullName evidence="4">Homoserine transacetylase</fullName>
        <shortName evidence="4">HTA</shortName>
    </alternativeName>
</protein>
<evidence type="ECO:0000313" key="7">
    <source>
        <dbReference type="Proteomes" id="UP000192288"/>
    </source>
</evidence>
<comment type="subcellular location">
    <subcellularLocation>
        <location evidence="4">Cytoplasm</location>
    </subcellularLocation>
</comment>
<dbReference type="Proteomes" id="UP000192288">
    <property type="component" value="Unassembled WGS sequence"/>
</dbReference>
<sequence>MSVILENGLLKQQQTMIGSYKLLQPTITILLVNLMPNRLQTEKQFVRLLNLLSINVRVTFAVPATHNLRHSAIEVADNYLTLEDIWHQQYDGLIVTGAPVDQIKFEQIDYWEEFQHLLQWRKTSVTESLFACWATYAAGYAERNFPVKAIKNKVSGVYRPSHVTRSKLSFGLEVLKMPQSRYFTVPALGVPRRLKVADDNELGAFILRDEGVNSTYITGHLEYDTTTLADEYERDLVIDNTILAPENYFVDGYPVNSWQQTANQFFKNWGQLIVANTHKITAINLISALN</sequence>
<evidence type="ECO:0000256" key="1">
    <source>
        <dbReference type="ARBA" id="ARBA00022605"/>
    </source>
</evidence>
<dbReference type="RefSeq" id="WP_080519302.1">
    <property type="nucleotide sequence ID" value="NZ_MPLS01000017.1"/>
</dbReference>
<dbReference type="GO" id="GO:0005737">
    <property type="term" value="C:cytoplasm"/>
    <property type="evidence" value="ECO:0007669"/>
    <property type="project" value="UniProtKB-SubCell"/>
</dbReference>
<dbReference type="InterPro" id="IPR033752">
    <property type="entry name" value="MetA_family"/>
</dbReference>
<comment type="caution">
    <text evidence="4">Lacks conserved residue(s) required for the propagation of feature annotation.</text>
</comment>
<dbReference type="GO" id="GO:0008899">
    <property type="term" value="F:homoserine O-succinyltransferase activity"/>
    <property type="evidence" value="ECO:0007669"/>
    <property type="project" value="UniProtKB-UniRule"/>
</dbReference>
<dbReference type="Gene3D" id="3.40.50.880">
    <property type="match status" value="1"/>
</dbReference>
<feature type="binding site" evidence="4">
    <location>
        <position position="180"/>
    </location>
    <ligand>
        <name>substrate</name>
    </ligand>
</feature>
<dbReference type="InterPro" id="IPR029062">
    <property type="entry name" value="Class_I_gatase-like"/>
</dbReference>
<evidence type="ECO:0000256" key="3">
    <source>
        <dbReference type="ARBA" id="ARBA00023315"/>
    </source>
</evidence>
<keyword evidence="4" id="KW-0486">Methionine biosynthesis</keyword>
<dbReference type="PANTHER" id="PTHR20919:SF0">
    <property type="entry name" value="HOMOSERINE O-SUCCINYLTRANSFERASE"/>
    <property type="match status" value="1"/>
</dbReference>
<organism evidence="6 7">
    <name type="scientific">Leuconostoc pseudomesenteroides</name>
    <dbReference type="NCBI Taxonomy" id="33968"/>
    <lineage>
        <taxon>Bacteria</taxon>
        <taxon>Bacillati</taxon>
        <taxon>Bacillota</taxon>
        <taxon>Bacilli</taxon>
        <taxon>Lactobacillales</taxon>
        <taxon>Lactobacillaceae</taxon>
        <taxon>Leuconostoc</taxon>
    </lineage>
</organism>
<dbReference type="PIRSF" id="PIRSF000450">
    <property type="entry name" value="H_ser_succinyltr"/>
    <property type="match status" value="1"/>
</dbReference>
<comment type="similarity">
    <text evidence="4">Belongs to the MetA family.</text>
</comment>
<feature type="site" description="Important for substrate specificity" evidence="4">
    <location>
        <position position="180"/>
    </location>
</feature>
<dbReference type="UniPathway" id="UPA00051">
    <property type="reaction ID" value="UER00074"/>
</dbReference>
<feature type="active site" description="Acyl-thioester intermediate" evidence="4 5">
    <location>
        <position position="132"/>
    </location>
</feature>
<feature type="binding site" evidence="4">
    <location>
        <position position="153"/>
    </location>
    <ligand>
        <name>substrate</name>
    </ligand>
</feature>
<feature type="active site" evidence="4">
    <location>
        <position position="222"/>
    </location>
</feature>
<dbReference type="eggNOG" id="COG1897">
    <property type="taxonomic scope" value="Bacteria"/>
</dbReference>
<keyword evidence="1 4" id="KW-0028">Amino-acid biosynthesis</keyword>
<dbReference type="PANTHER" id="PTHR20919">
    <property type="entry name" value="HOMOSERINE O-SUCCINYLTRANSFERASE"/>
    <property type="match status" value="1"/>
</dbReference>
<keyword evidence="4" id="KW-0963">Cytoplasm</keyword>
<evidence type="ECO:0000256" key="5">
    <source>
        <dbReference type="PIRSR" id="PIRSR000450-1"/>
    </source>
</evidence>
<evidence type="ECO:0000256" key="4">
    <source>
        <dbReference type="HAMAP-Rule" id="MF_00295"/>
    </source>
</evidence>
<dbReference type="SUPFAM" id="SSF52317">
    <property type="entry name" value="Class I glutamine amidotransferase-like"/>
    <property type="match status" value="1"/>
</dbReference>
<comment type="catalytic activity">
    <reaction evidence="4">
        <text>L-homoserine + acetyl-CoA = O-acetyl-L-homoserine + CoA</text>
        <dbReference type="Rhea" id="RHEA:13701"/>
        <dbReference type="ChEBI" id="CHEBI:57287"/>
        <dbReference type="ChEBI" id="CHEBI:57288"/>
        <dbReference type="ChEBI" id="CHEBI:57476"/>
        <dbReference type="ChEBI" id="CHEBI:57716"/>
        <dbReference type="EC" id="2.3.1.31"/>
    </reaction>
</comment>
<dbReference type="AlphaFoldDB" id="A0A1X0VDM0"/>
<comment type="caution">
    <text evidence="6">The sequence shown here is derived from an EMBL/GenBank/DDBJ whole genome shotgun (WGS) entry which is preliminary data.</text>
</comment>
<accession>A0A1X0VDM0</accession>
<keyword evidence="3 4" id="KW-0012">Acyltransferase</keyword>
<feature type="binding site" evidence="4">
    <location>
        <position position="234"/>
    </location>
    <ligand>
        <name>substrate</name>
    </ligand>
</feature>
<keyword evidence="2 4" id="KW-0808">Transferase</keyword>
<dbReference type="EMBL" id="MPLS01000017">
    <property type="protein sequence ID" value="ORI97676.1"/>
    <property type="molecule type" value="Genomic_DNA"/>
</dbReference>
<name>A0A1X0VDM0_LEUPS</name>
<evidence type="ECO:0000313" key="6">
    <source>
        <dbReference type="EMBL" id="ORI97676.1"/>
    </source>
</evidence>
<feature type="site" description="Important for acyl-CoA specificity" evidence="4">
    <location>
        <position position="101"/>
    </location>
</feature>
<dbReference type="GO" id="GO:0009086">
    <property type="term" value="P:methionine biosynthetic process"/>
    <property type="evidence" value="ECO:0007669"/>
    <property type="project" value="UniProtKB-UniRule"/>
</dbReference>
<comment type="function">
    <text evidence="4">Transfers an acetyl group from acetyl-CoA to L-homoserine, forming acetyl-L-homoserine.</text>
</comment>
<evidence type="ECO:0000256" key="2">
    <source>
        <dbReference type="ARBA" id="ARBA00022679"/>
    </source>
</evidence>
<proteinExistence type="inferred from homology"/>